<gene>
    <name evidence="9" type="primary">yhhT_2</name>
    <name evidence="9" type="ORF">NCTC11088_02069</name>
</gene>
<dbReference type="Pfam" id="PF01594">
    <property type="entry name" value="AI-2E_transport"/>
    <property type="match status" value="1"/>
</dbReference>
<keyword evidence="6 8" id="KW-1133">Transmembrane helix</keyword>
<dbReference type="RefSeq" id="WP_245946086.1">
    <property type="nucleotide sequence ID" value="NZ_UGTH01000001.1"/>
</dbReference>
<feature type="transmembrane region" description="Helical" evidence="8">
    <location>
        <begin position="87"/>
        <end position="106"/>
    </location>
</feature>
<dbReference type="Proteomes" id="UP000254777">
    <property type="component" value="Unassembled WGS sequence"/>
</dbReference>
<evidence type="ECO:0000256" key="3">
    <source>
        <dbReference type="ARBA" id="ARBA00022448"/>
    </source>
</evidence>
<feature type="transmembrane region" description="Helical" evidence="8">
    <location>
        <begin position="324"/>
        <end position="348"/>
    </location>
</feature>
<feature type="transmembrane region" description="Helical" evidence="8">
    <location>
        <begin position="118"/>
        <end position="136"/>
    </location>
</feature>
<evidence type="ECO:0000256" key="8">
    <source>
        <dbReference type="SAM" id="Phobius"/>
    </source>
</evidence>
<feature type="transmembrane region" description="Helical" evidence="8">
    <location>
        <begin position="218"/>
        <end position="237"/>
    </location>
</feature>
<dbReference type="PANTHER" id="PTHR21716">
    <property type="entry name" value="TRANSMEMBRANE PROTEIN"/>
    <property type="match status" value="1"/>
</dbReference>
<evidence type="ECO:0000256" key="7">
    <source>
        <dbReference type="ARBA" id="ARBA00023136"/>
    </source>
</evidence>
<evidence type="ECO:0000256" key="5">
    <source>
        <dbReference type="ARBA" id="ARBA00022692"/>
    </source>
</evidence>
<keyword evidence="4" id="KW-1003">Cell membrane</keyword>
<keyword evidence="3" id="KW-0813">Transport</keyword>
<dbReference type="EMBL" id="UGTH01000001">
    <property type="protein sequence ID" value="SUB76254.1"/>
    <property type="molecule type" value="Genomic_DNA"/>
</dbReference>
<organism evidence="9 10">
    <name type="scientific">Peptoniphilus indolicus</name>
    <dbReference type="NCBI Taxonomy" id="33030"/>
    <lineage>
        <taxon>Bacteria</taxon>
        <taxon>Bacillati</taxon>
        <taxon>Bacillota</taxon>
        <taxon>Tissierellia</taxon>
        <taxon>Tissierellales</taxon>
        <taxon>Peptoniphilaceae</taxon>
        <taxon>Peptoniphilus</taxon>
    </lineage>
</organism>
<dbReference type="AlphaFoldDB" id="A0A379DE70"/>
<evidence type="ECO:0000256" key="1">
    <source>
        <dbReference type="ARBA" id="ARBA00004651"/>
    </source>
</evidence>
<evidence type="ECO:0000256" key="6">
    <source>
        <dbReference type="ARBA" id="ARBA00022989"/>
    </source>
</evidence>
<comment type="subcellular location">
    <subcellularLocation>
        <location evidence="1">Cell membrane</location>
        <topology evidence="1">Multi-pass membrane protein</topology>
    </subcellularLocation>
</comment>
<dbReference type="PANTHER" id="PTHR21716:SF53">
    <property type="entry name" value="PERMEASE PERM-RELATED"/>
    <property type="match status" value="1"/>
</dbReference>
<feature type="transmembrane region" description="Helical" evidence="8">
    <location>
        <begin position="273"/>
        <end position="293"/>
    </location>
</feature>
<evidence type="ECO:0000256" key="4">
    <source>
        <dbReference type="ARBA" id="ARBA00022475"/>
    </source>
</evidence>
<accession>A0A379DE70</accession>
<keyword evidence="7 8" id="KW-0472">Membrane</keyword>
<reference evidence="9 10" key="1">
    <citation type="submission" date="2018-06" db="EMBL/GenBank/DDBJ databases">
        <authorList>
            <consortium name="Pathogen Informatics"/>
            <person name="Doyle S."/>
        </authorList>
    </citation>
    <scope>NUCLEOTIDE SEQUENCE [LARGE SCALE GENOMIC DNA]</scope>
    <source>
        <strain evidence="9 10">NCTC11088</strain>
    </source>
</reference>
<dbReference type="InterPro" id="IPR002549">
    <property type="entry name" value="AI-2E-like"/>
</dbReference>
<feature type="transmembrane region" description="Helical" evidence="8">
    <location>
        <begin position="58"/>
        <end position="75"/>
    </location>
</feature>
<name>A0A379DE70_9FIRM</name>
<evidence type="ECO:0000313" key="9">
    <source>
        <dbReference type="EMBL" id="SUB76254.1"/>
    </source>
</evidence>
<comment type="similarity">
    <text evidence="2">Belongs to the autoinducer-2 exporter (AI-2E) (TC 2.A.86) family.</text>
</comment>
<feature type="transmembrane region" description="Helical" evidence="8">
    <location>
        <begin position="368"/>
        <end position="400"/>
    </location>
</feature>
<dbReference type="GO" id="GO:0055085">
    <property type="term" value="P:transmembrane transport"/>
    <property type="evidence" value="ECO:0007669"/>
    <property type="project" value="TreeGrafter"/>
</dbReference>
<sequence>MQATKLQNMGVVNLTPEFLVIGTATLFLLLLFLTIYYLINIGNVYIESDKRIRVDLKVIINVLFAIIVLYIFRIILQKYGIVADTLWAIFFGAVIAFVINPIVTFLETKNVNRKVGVLIVYVSIILILGLLMVIVIPKTVQEITNLLLRTPVILEKLGTDFSKIMENLSKNNTSTIYQSFDLKKIGDGFRDSVMKLVNNLQGSFVDSLKNVGSGVGAIFSKLLRIVLMFIFAFYFTVDKDKFKNGIVKILPRKYKEDILYLSMRINQALLNFVKGRLLLAFFVGFFTMIYLLILRVDFAVVIGIITMIADIIPYIGPFMGFVPAVLFAFIVSPFKALWVAILFVLLQWAENNILAPKLIGDKTGLNPILVLISIIIGGGIFGVLGMILSVPVFSIILILVDYLKIKYNERNRDIV</sequence>
<keyword evidence="5 8" id="KW-0812">Transmembrane</keyword>
<evidence type="ECO:0000256" key="2">
    <source>
        <dbReference type="ARBA" id="ARBA00009773"/>
    </source>
</evidence>
<proteinExistence type="inferred from homology"/>
<feature type="transmembrane region" description="Helical" evidence="8">
    <location>
        <begin position="18"/>
        <end position="38"/>
    </location>
</feature>
<feature type="transmembrane region" description="Helical" evidence="8">
    <location>
        <begin position="299"/>
        <end position="317"/>
    </location>
</feature>
<dbReference type="GO" id="GO:0005886">
    <property type="term" value="C:plasma membrane"/>
    <property type="evidence" value="ECO:0007669"/>
    <property type="project" value="UniProtKB-SubCell"/>
</dbReference>
<evidence type="ECO:0000313" key="10">
    <source>
        <dbReference type="Proteomes" id="UP000254777"/>
    </source>
</evidence>
<protein>
    <submittedName>
        <fullName evidence="9">Pheromone autoinducer 2 transporter</fullName>
    </submittedName>
</protein>